<proteinExistence type="predicted"/>
<keyword evidence="1" id="KW-0812">Transmembrane</keyword>
<feature type="transmembrane region" description="Helical" evidence="1">
    <location>
        <begin position="267"/>
        <end position="289"/>
    </location>
</feature>
<name>A0A6A7K828_9FIRM</name>
<sequence length="386" mass="43147">MKKINLILKKELRTTLRDKKTLITILIPILIYPILLIFYMGFSQVVQSDLTKNESLLAVDNNVPHDFLVRLEDDPIIRVSTVSPNVDYQSLEDINARISFKSVKSGEMYTVHYNSTLEPSQQSANRIEEHFRDYEETIKSTQLKEANIDYEFENVVTIQEEEISGDMMSRVIAMALGLIFPLLIVLYGIIGTYTISSDLSAGEKDRETLETIFSVPIKRFEVIIGKLLACVIVGLLSGMINILALFPLAYAITTNIPELSISISFPLFLYLFLMLIPIMILTSAVFIGIGFISKTYQESQSYGSVLFIGFIALCYIPLVPNLEASSLTLSIPITNALLLMKEAFLGSYSLIDTIKVLGINLAVSGIGIYVMNKLFQSDWVVFGGKS</sequence>
<dbReference type="Pfam" id="PF12679">
    <property type="entry name" value="ABC2_membrane_2"/>
    <property type="match status" value="1"/>
</dbReference>
<keyword evidence="1" id="KW-1133">Transmembrane helix</keyword>
<dbReference type="AlphaFoldDB" id="A0A6A7K828"/>
<feature type="transmembrane region" description="Helical" evidence="1">
    <location>
        <begin position="21"/>
        <end position="42"/>
    </location>
</feature>
<keyword evidence="3" id="KW-1185">Reference proteome</keyword>
<keyword evidence="1" id="KW-0472">Membrane</keyword>
<reference evidence="2 3" key="1">
    <citation type="submission" date="2019-10" db="EMBL/GenBank/DDBJ databases">
        <title>Alkalibaculum tamaniensis sp.nov., a new alkaliphilic acetogen, isolated on methoxylated aromatics from a mud volcano.</title>
        <authorList>
            <person name="Khomyakova M.A."/>
            <person name="Merkel A.Y."/>
            <person name="Bonch-Osmolovskaya E.A."/>
            <person name="Slobodkin A.I."/>
        </authorList>
    </citation>
    <scope>NUCLEOTIDE SEQUENCE [LARGE SCALE GENOMIC DNA]</scope>
    <source>
        <strain evidence="2 3">M08DMB</strain>
    </source>
</reference>
<dbReference type="Proteomes" id="UP000440004">
    <property type="component" value="Unassembled WGS sequence"/>
</dbReference>
<dbReference type="EMBL" id="WHNX01000008">
    <property type="protein sequence ID" value="MPW25545.1"/>
    <property type="molecule type" value="Genomic_DNA"/>
</dbReference>
<organism evidence="2 3">
    <name type="scientific">Alkalibaculum sporogenes</name>
    <dbReference type="NCBI Taxonomy" id="2655001"/>
    <lineage>
        <taxon>Bacteria</taxon>
        <taxon>Bacillati</taxon>
        <taxon>Bacillota</taxon>
        <taxon>Clostridia</taxon>
        <taxon>Eubacteriales</taxon>
        <taxon>Eubacteriaceae</taxon>
        <taxon>Alkalibaculum</taxon>
    </lineage>
</organism>
<evidence type="ECO:0000313" key="3">
    <source>
        <dbReference type="Proteomes" id="UP000440004"/>
    </source>
</evidence>
<dbReference type="GO" id="GO:0140359">
    <property type="term" value="F:ABC-type transporter activity"/>
    <property type="evidence" value="ECO:0007669"/>
    <property type="project" value="InterPro"/>
</dbReference>
<feature type="transmembrane region" description="Helical" evidence="1">
    <location>
        <begin position="227"/>
        <end position="252"/>
    </location>
</feature>
<dbReference type="GO" id="GO:0005886">
    <property type="term" value="C:plasma membrane"/>
    <property type="evidence" value="ECO:0007669"/>
    <property type="project" value="UniProtKB-SubCell"/>
</dbReference>
<comment type="caution">
    <text evidence="2">The sequence shown here is derived from an EMBL/GenBank/DDBJ whole genome shotgun (WGS) entry which is preliminary data.</text>
</comment>
<gene>
    <name evidence="2" type="ORF">GC105_07060</name>
</gene>
<dbReference type="PANTHER" id="PTHR43471">
    <property type="entry name" value="ABC TRANSPORTER PERMEASE"/>
    <property type="match status" value="1"/>
</dbReference>
<dbReference type="PANTHER" id="PTHR43471:SF3">
    <property type="entry name" value="ABC TRANSPORTER PERMEASE PROTEIN NATB"/>
    <property type="match status" value="1"/>
</dbReference>
<feature type="transmembrane region" description="Helical" evidence="1">
    <location>
        <begin position="301"/>
        <end position="318"/>
    </location>
</feature>
<protein>
    <submittedName>
        <fullName evidence="2">ABC transporter permease subunit</fullName>
    </submittedName>
</protein>
<feature type="transmembrane region" description="Helical" evidence="1">
    <location>
        <begin position="171"/>
        <end position="190"/>
    </location>
</feature>
<feature type="transmembrane region" description="Helical" evidence="1">
    <location>
        <begin position="356"/>
        <end position="375"/>
    </location>
</feature>
<accession>A0A6A7K828</accession>
<evidence type="ECO:0000256" key="1">
    <source>
        <dbReference type="SAM" id="Phobius"/>
    </source>
</evidence>
<dbReference type="RefSeq" id="WP_152803108.1">
    <property type="nucleotide sequence ID" value="NZ_WHNX01000008.1"/>
</dbReference>
<evidence type="ECO:0000313" key="2">
    <source>
        <dbReference type="EMBL" id="MPW25545.1"/>
    </source>
</evidence>